<evidence type="ECO:0000256" key="1">
    <source>
        <dbReference type="ARBA" id="ARBA00022741"/>
    </source>
</evidence>
<dbReference type="Gene3D" id="1.10.8.60">
    <property type="match status" value="1"/>
</dbReference>
<dbReference type="SUPFAM" id="SSF55781">
    <property type="entry name" value="GAF domain-like"/>
    <property type="match status" value="1"/>
</dbReference>
<comment type="caution">
    <text evidence="7">The sequence shown here is derived from an EMBL/GenBank/DDBJ whole genome shotgun (WGS) entry which is preliminary data.</text>
</comment>
<evidence type="ECO:0000259" key="6">
    <source>
        <dbReference type="PROSITE" id="PS50045"/>
    </source>
</evidence>
<evidence type="ECO:0000256" key="5">
    <source>
        <dbReference type="ARBA" id="ARBA00023163"/>
    </source>
</evidence>
<dbReference type="Gene3D" id="1.10.10.60">
    <property type="entry name" value="Homeodomain-like"/>
    <property type="match status" value="1"/>
</dbReference>
<dbReference type="PROSITE" id="PS00688">
    <property type="entry name" value="SIGMA54_INTERACT_3"/>
    <property type="match status" value="1"/>
</dbReference>
<proteinExistence type="predicted"/>
<keyword evidence="2" id="KW-0067">ATP-binding</keyword>
<keyword evidence="1" id="KW-0547">Nucleotide-binding</keyword>
<evidence type="ECO:0000313" key="7">
    <source>
        <dbReference type="EMBL" id="GAA5510232.1"/>
    </source>
</evidence>
<dbReference type="InterPro" id="IPR029016">
    <property type="entry name" value="GAF-like_dom_sf"/>
</dbReference>
<dbReference type="PROSITE" id="PS00676">
    <property type="entry name" value="SIGMA54_INTERACT_2"/>
    <property type="match status" value="1"/>
</dbReference>
<keyword evidence="4" id="KW-0238">DNA-binding</keyword>
<evidence type="ECO:0000256" key="2">
    <source>
        <dbReference type="ARBA" id="ARBA00022840"/>
    </source>
</evidence>
<feature type="domain" description="Sigma-54 factor interaction" evidence="6">
    <location>
        <begin position="357"/>
        <end position="586"/>
    </location>
</feature>
<keyword evidence="3" id="KW-0805">Transcription regulation</keyword>
<gene>
    <name evidence="7" type="primary">norR_6</name>
    <name evidence="7" type="ORF">Rcae01_05738</name>
</gene>
<dbReference type="InterPro" id="IPR025944">
    <property type="entry name" value="Sigma_54_int_dom_CS"/>
</dbReference>
<dbReference type="SMART" id="SM00382">
    <property type="entry name" value="AAA"/>
    <property type="match status" value="1"/>
</dbReference>
<dbReference type="Pfam" id="PF01590">
    <property type="entry name" value="GAF"/>
    <property type="match status" value="1"/>
</dbReference>
<dbReference type="PANTHER" id="PTHR32071">
    <property type="entry name" value="TRANSCRIPTIONAL REGULATORY PROTEIN"/>
    <property type="match status" value="1"/>
</dbReference>
<keyword evidence="5" id="KW-0804">Transcription</keyword>
<dbReference type="InterPro" id="IPR025943">
    <property type="entry name" value="Sigma_54_int_dom_ATP-bd_2"/>
</dbReference>
<dbReference type="SUPFAM" id="SSF46689">
    <property type="entry name" value="Homeodomain-like"/>
    <property type="match status" value="1"/>
</dbReference>
<evidence type="ECO:0000256" key="3">
    <source>
        <dbReference type="ARBA" id="ARBA00023015"/>
    </source>
</evidence>
<dbReference type="EMBL" id="BAABRO010000020">
    <property type="protein sequence ID" value="GAA5510232.1"/>
    <property type="molecule type" value="Genomic_DNA"/>
</dbReference>
<accession>A0ABP9W272</accession>
<dbReference type="Pfam" id="PF00158">
    <property type="entry name" value="Sigma54_activat"/>
    <property type="match status" value="1"/>
</dbReference>
<sequence>MTETPALIESDRFDNELSMDILKTLQADHSRHDFLDVAIPGVLQSMGGTLGGLVSQRSGKWTPECWVGEKMPFPPELVGEAFERGITISADGWHAIPLAQPQHSGTAVGEPSPSSALVMRLADDLSHREPSRSVPHTQPIADMLSAALHRIDAHDRNLQRIEQLSSVLRAAAQWQQLDDDEALLQRIADTATKLLHCERASIFLWDRRRKKLVGRPALGVQGKPLEVDDKAGVVGEVLSSGEAKIWNGNSDDDESRVNRTVDRSLEFQTHSLVAVPMCNPVAHFGANTKPTAHGREEIVGVFEAINRRSGSFDQSDAMLLSDLALHAAAAIHSLQTRKSLTDSRDRLVDDAAAKTQLIGDHPSIDQVRKNAQKVAATDLTVLVLGNNGTGKEVLARHIHYESNRRSGPFIAVNCAALVESLLESELFGHEKGSFTDASHTRVGKFELANGGTLFLDEVGDMSPGGQAKLLRVLEDKVVIRVGGSQTIPVDVRVIAATNQPLEQRIAEKRFREDLFFRLNVVSLTLPSLAKRGEDVLLLANHFLKHFAYQIGRTVPTLDANAKLMMLSHPWPGNVRELRNTMERVCYLCSGDRIGVDDLMLTGNTPLQSGGNREASFLTNAPPTLSDATRIYQIAHINQAIENCRGNMTEAAERLGLHRSNLYRKMRQLGMPTSGEGA</sequence>
<dbReference type="InterPro" id="IPR002197">
    <property type="entry name" value="HTH_Fis"/>
</dbReference>
<dbReference type="CDD" id="cd00009">
    <property type="entry name" value="AAA"/>
    <property type="match status" value="1"/>
</dbReference>
<dbReference type="RefSeq" id="WP_345687969.1">
    <property type="nucleotide sequence ID" value="NZ_BAABRO010000020.1"/>
</dbReference>
<dbReference type="InterPro" id="IPR003018">
    <property type="entry name" value="GAF"/>
</dbReference>
<evidence type="ECO:0000313" key="8">
    <source>
        <dbReference type="Proteomes" id="UP001416858"/>
    </source>
</evidence>
<dbReference type="InterPro" id="IPR009057">
    <property type="entry name" value="Homeodomain-like_sf"/>
</dbReference>
<evidence type="ECO:0000256" key="4">
    <source>
        <dbReference type="ARBA" id="ARBA00023125"/>
    </source>
</evidence>
<dbReference type="PROSITE" id="PS50045">
    <property type="entry name" value="SIGMA54_INTERACT_4"/>
    <property type="match status" value="1"/>
</dbReference>
<dbReference type="Gene3D" id="3.40.50.300">
    <property type="entry name" value="P-loop containing nucleotide triphosphate hydrolases"/>
    <property type="match status" value="1"/>
</dbReference>
<dbReference type="InterPro" id="IPR058031">
    <property type="entry name" value="AAA_lid_NorR"/>
</dbReference>
<name>A0ABP9W272_9BACT</name>
<reference evidence="7 8" key="1">
    <citation type="submission" date="2024-02" db="EMBL/GenBank/DDBJ databases">
        <title>Rhodopirellula caenicola NBRC 110016.</title>
        <authorList>
            <person name="Ichikawa N."/>
            <person name="Katano-Makiyama Y."/>
            <person name="Hidaka K."/>
        </authorList>
    </citation>
    <scope>NUCLEOTIDE SEQUENCE [LARGE SCALE GENOMIC DNA]</scope>
    <source>
        <strain evidence="7 8">NBRC 110016</strain>
    </source>
</reference>
<dbReference type="PRINTS" id="PR01590">
    <property type="entry name" value="HTHFIS"/>
</dbReference>
<protein>
    <submittedName>
        <fullName evidence="7">Anaerobic nitric oxide reductase transcription regulator NorR</fullName>
    </submittedName>
</protein>
<dbReference type="Proteomes" id="UP001416858">
    <property type="component" value="Unassembled WGS sequence"/>
</dbReference>
<keyword evidence="8" id="KW-1185">Reference proteome</keyword>
<dbReference type="InterPro" id="IPR002078">
    <property type="entry name" value="Sigma_54_int"/>
</dbReference>
<dbReference type="SMART" id="SM00065">
    <property type="entry name" value="GAF"/>
    <property type="match status" value="1"/>
</dbReference>
<dbReference type="Pfam" id="PF02954">
    <property type="entry name" value="HTH_8"/>
    <property type="match status" value="1"/>
</dbReference>
<dbReference type="Gene3D" id="3.30.450.40">
    <property type="match status" value="1"/>
</dbReference>
<dbReference type="SUPFAM" id="SSF52540">
    <property type="entry name" value="P-loop containing nucleoside triphosphate hydrolases"/>
    <property type="match status" value="1"/>
</dbReference>
<dbReference type="Pfam" id="PF25601">
    <property type="entry name" value="AAA_lid_14"/>
    <property type="match status" value="1"/>
</dbReference>
<dbReference type="InterPro" id="IPR027417">
    <property type="entry name" value="P-loop_NTPase"/>
</dbReference>
<dbReference type="InterPro" id="IPR003593">
    <property type="entry name" value="AAA+_ATPase"/>
</dbReference>
<dbReference type="PANTHER" id="PTHR32071:SF57">
    <property type="entry name" value="C4-DICARBOXYLATE TRANSPORT TRANSCRIPTIONAL REGULATORY PROTEIN DCTD"/>
    <property type="match status" value="1"/>
</dbReference>
<organism evidence="7 8">
    <name type="scientific">Novipirellula caenicola</name>
    <dbReference type="NCBI Taxonomy" id="1536901"/>
    <lineage>
        <taxon>Bacteria</taxon>
        <taxon>Pseudomonadati</taxon>
        <taxon>Planctomycetota</taxon>
        <taxon>Planctomycetia</taxon>
        <taxon>Pirellulales</taxon>
        <taxon>Pirellulaceae</taxon>
        <taxon>Novipirellula</taxon>
    </lineage>
</organism>